<evidence type="ECO:0000256" key="2">
    <source>
        <dbReference type="ARBA" id="ARBA00022692"/>
    </source>
</evidence>
<feature type="transmembrane region" description="Helical" evidence="8">
    <location>
        <begin position="105"/>
        <end position="127"/>
    </location>
</feature>
<dbReference type="GO" id="GO:0006672">
    <property type="term" value="P:ceramide metabolic process"/>
    <property type="evidence" value="ECO:0007669"/>
    <property type="project" value="InterPro"/>
</dbReference>
<evidence type="ECO:0000256" key="8">
    <source>
        <dbReference type="SAM" id="Phobius"/>
    </source>
</evidence>
<dbReference type="Pfam" id="PF05875">
    <property type="entry name" value="Ceramidase"/>
    <property type="match status" value="1"/>
</dbReference>
<evidence type="ECO:0000313" key="9">
    <source>
        <dbReference type="EMBL" id="MEJ8573337.1"/>
    </source>
</evidence>
<feature type="transmembrane region" description="Helical" evidence="8">
    <location>
        <begin position="139"/>
        <end position="157"/>
    </location>
</feature>
<evidence type="ECO:0000256" key="7">
    <source>
        <dbReference type="PIRSR" id="PIRSR608901-2"/>
    </source>
</evidence>
<dbReference type="AlphaFoldDB" id="A0AAW9RSZ7"/>
<keyword evidence="3" id="KW-0378">Hydrolase</keyword>
<dbReference type="InterPro" id="IPR008901">
    <property type="entry name" value="ACER"/>
</dbReference>
<organism evidence="9 10">
    <name type="scientific">Microbaculum marinum</name>
    <dbReference type="NCBI Taxonomy" id="1764581"/>
    <lineage>
        <taxon>Bacteria</taxon>
        <taxon>Pseudomonadati</taxon>
        <taxon>Pseudomonadota</taxon>
        <taxon>Alphaproteobacteria</taxon>
        <taxon>Hyphomicrobiales</taxon>
        <taxon>Tepidamorphaceae</taxon>
        <taxon>Microbaculum</taxon>
    </lineage>
</organism>
<feature type="transmembrane region" description="Helical" evidence="8">
    <location>
        <begin position="164"/>
        <end position="188"/>
    </location>
</feature>
<name>A0AAW9RSZ7_9HYPH</name>
<keyword evidence="2 8" id="KW-0812">Transmembrane</keyword>
<keyword evidence="4 8" id="KW-1133">Transmembrane helix</keyword>
<sequence>MDGSWTSAIDIYCERLGPGFWAEPVNAISNLAFLLAAAAAFVRWRRRAHADWPALVLIGVLTAIGIGSFLFHTYANRWSVLADVIPISIFIYVYFFFAMRRFFGLSVWAALAVTVAFLVASFAIDAVLPRGFLNGSGSYLPAVAAILVVGVLLLGRWPSLARTVLLGGGILVVSITARSIDMAVCASFPLGTHFVWHVLNGVTLYVLLVALMASRTGRPAL</sequence>
<evidence type="ECO:0000256" key="6">
    <source>
        <dbReference type="PIRSR" id="PIRSR608901-1"/>
    </source>
</evidence>
<keyword evidence="5 8" id="KW-0472">Membrane</keyword>
<dbReference type="GO" id="GO:0046872">
    <property type="term" value="F:metal ion binding"/>
    <property type="evidence" value="ECO:0007669"/>
    <property type="project" value="UniProtKB-KW"/>
</dbReference>
<gene>
    <name evidence="9" type="ORF">V3328_17750</name>
</gene>
<accession>A0AAW9RSZ7</accession>
<feature type="transmembrane region" description="Helical" evidence="8">
    <location>
        <begin position="194"/>
        <end position="213"/>
    </location>
</feature>
<evidence type="ECO:0000313" key="10">
    <source>
        <dbReference type="Proteomes" id="UP001378188"/>
    </source>
</evidence>
<evidence type="ECO:0000256" key="4">
    <source>
        <dbReference type="ARBA" id="ARBA00022989"/>
    </source>
</evidence>
<keyword evidence="10" id="KW-1185">Reference proteome</keyword>
<evidence type="ECO:0000256" key="1">
    <source>
        <dbReference type="ARBA" id="ARBA00004141"/>
    </source>
</evidence>
<evidence type="ECO:0000256" key="5">
    <source>
        <dbReference type="ARBA" id="ARBA00023136"/>
    </source>
</evidence>
<dbReference type="RefSeq" id="WP_340331030.1">
    <property type="nucleotide sequence ID" value="NZ_JAZHOF010000007.1"/>
</dbReference>
<feature type="transmembrane region" description="Helical" evidence="8">
    <location>
        <begin position="54"/>
        <end position="72"/>
    </location>
</feature>
<comment type="caution">
    <text evidence="9">The sequence shown here is derived from an EMBL/GenBank/DDBJ whole genome shotgun (WGS) entry which is preliminary data.</text>
</comment>
<feature type="transmembrane region" description="Helical" evidence="8">
    <location>
        <begin position="25"/>
        <end position="42"/>
    </location>
</feature>
<dbReference type="EMBL" id="JAZHOF010000007">
    <property type="protein sequence ID" value="MEJ8573337.1"/>
    <property type="molecule type" value="Genomic_DNA"/>
</dbReference>
<feature type="binding site" evidence="7">
    <location>
        <position position="193"/>
    </location>
    <ligand>
        <name>Zn(2+)</name>
        <dbReference type="ChEBI" id="CHEBI:29105"/>
        <note>catalytic</note>
    </ligand>
</feature>
<feature type="binding site" evidence="7">
    <location>
        <position position="197"/>
    </location>
    <ligand>
        <name>Zn(2+)</name>
        <dbReference type="ChEBI" id="CHEBI:29105"/>
        <note>catalytic</note>
    </ligand>
</feature>
<dbReference type="GO" id="GO:0016020">
    <property type="term" value="C:membrane"/>
    <property type="evidence" value="ECO:0007669"/>
    <property type="project" value="UniProtKB-SubCell"/>
</dbReference>
<dbReference type="Proteomes" id="UP001378188">
    <property type="component" value="Unassembled WGS sequence"/>
</dbReference>
<protein>
    <submittedName>
        <fullName evidence="9">Ceramidase domain-containing protein</fullName>
    </submittedName>
</protein>
<keyword evidence="6" id="KW-0106">Calcium</keyword>
<feature type="binding site" evidence="7">
    <location>
        <position position="72"/>
    </location>
    <ligand>
        <name>Zn(2+)</name>
        <dbReference type="ChEBI" id="CHEBI:29105"/>
        <note>catalytic</note>
    </ligand>
</feature>
<reference evidence="9 10" key="1">
    <citation type="submission" date="2024-02" db="EMBL/GenBank/DDBJ databases">
        <title>Genome analysis and characterization of Microbaculum marinisediminis sp. nov., isolated from marine sediment.</title>
        <authorList>
            <person name="Du Z.-J."/>
            <person name="Ye Y.-Q."/>
            <person name="Zhang Z.-R."/>
            <person name="Yuan S.-M."/>
            <person name="Zhang X.-Y."/>
        </authorList>
    </citation>
    <scope>NUCLEOTIDE SEQUENCE [LARGE SCALE GENOMIC DNA]</scope>
    <source>
        <strain evidence="9 10">SDUM1044001</strain>
    </source>
</reference>
<comment type="subcellular location">
    <subcellularLocation>
        <location evidence="1">Membrane</location>
        <topology evidence="1">Multi-pass membrane protein</topology>
    </subcellularLocation>
</comment>
<dbReference type="GO" id="GO:0016811">
    <property type="term" value="F:hydrolase activity, acting on carbon-nitrogen (but not peptide) bonds, in linear amides"/>
    <property type="evidence" value="ECO:0007669"/>
    <property type="project" value="InterPro"/>
</dbReference>
<feature type="transmembrane region" description="Helical" evidence="8">
    <location>
        <begin position="78"/>
        <end position="98"/>
    </location>
</feature>
<evidence type="ECO:0000256" key="3">
    <source>
        <dbReference type="ARBA" id="ARBA00022801"/>
    </source>
</evidence>
<keyword evidence="7" id="KW-0862">Zinc</keyword>
<comment type="cofactor">
    <cofactor evidence="7">
        <name>Zn(2+)</name>
        <dbReference type="ChEBI" id="CHEBI:29105"/>
    </cofactor>
</comment>
<keyword evidence="6" id="KW-0479">Metal-binding</keyword>
<proteinExistence type="predicted"/>
<feature type="binding site" evidence="6">
    <location>
        <position position="23"/>
    </location>
    <ligand>
        <name>Ca(2+)</name>
        <dbReference type="ChEBI" id="CHEBI:29108"/>
    </ligand>
</feature>